<name>Q1GY50_METFK</name>
<keyword evidence="2 4" id="KW-0408">Iron</keyword>
<dbReference type="OrthoDB" id="255727at2"/>
<dbReference type="eggNOG" id="COG0753">
    <property type="taxonomic scope" value="Bacteria"/>
</dbReference>
<comment type="function">
    <text evidence="2">Has an organic peroxide-dependent peroxidase activity.</text>
</comment>
<evidence type="ECO:0000256" key="1">
    <source>
        <dbReference type="ARBA" id="ARBA00002974"/>
    </source>
</evidence>
<feature type="binding site" description="axial binding residue" evidence="4">
    <location>
        <position position="321"/>
    </location>
    <ligand>
        <name>heme</name>
        <dbReference type="ChEBI" id="CHEBI:30413"/>
    </ligand>
    <ligandPart>
        <name>Fe</name>
        <dbReference type="ChEBI" id="CHEBI:18248"/>
    </ligandPart>
</feature>
<gene>
    <name evidence="7" type="ordered locus">Mfla_2572</name>
</gene>
<evidence type="ECO:0000313" key="8">
    <source>
        <dbReference type="Proteomes" id="UP000002440"/>
    </source>
</evidence>
<dbReference type="SUPFAM" id="SSF56634">
    <property type="entry name" value="Heme-dependent catalase-like"/>
    <property type="match status" value="1"/>
</dbReference>
<dbReference type="STRING" id="265072.Mfla_2572"/>
<dbReference type="SMART" id="SM01060">
    <property type="entry name" value="Catalase"/>
    <property type="match status" value="1"/>
</dbReference>
<comment type="function">
    <text evidence="1">Decomposes hydrogen peroxide into water and oxygen; serves to protect cells from the toxic effects of hydrogen peroxide.</text>
</comment>
<protein>
    <recommendedName>
        <fullName evidence="2">Catalase-related peroxidase</fullName>
        <ecNumber evidence="2">1.11.1.-</ecNumber>
    </recommendedName>
</protein>
<dbReference type="Gene3D" id="2.40.180.10">
    <property type="entry name" value="Catalase core domain"/>
    <property type="match status" value="1"/>
</dbReference>
<evidence type="ECO:0000313" key="7">
    <source>
        <dbReference type="EMBL" id="ABE50837.1"/>
    </source>
</evidence>
<sequence>MQPVVRSMLFITLLFNMLPTVFAETPAKPVAEQLVDTLTELAGGPHPGFRSNHAKGIVVEGHFTPAASAAEVTKAEIFTAPHPVVVRYSNATGVPNSADNDGSAFPKGIAIRFQLADEASADLVCISVNGFPAVTPEEFLGLLQAVAASRDSQAQPKPIEAFLGQHPAALRFVMTPKPVPESFATQPFFGVNAFKFTNAQGETRYGRYRIEPVGGAKFLNADAAKAVDADYLMHELPGRLQQAAYSYRISVQLADPGDEVNDATSVWPDSRQIVELGTLTIDRFRTDGAAFEKTMMFSPLNLVDGIEASDDPILHARPVTYSISFNRRLQSH</sequence>
<dbReference type="GO" id="GO:0020037">
    <property type="term" value="F:heme binding"/>
    <property type="evidence" value="ECO:0007669"/>
    <property type="project" value="InterPro"/>
</dbReference>
<proteinExistence type="inferred from homology"/>
<dbReference type="KEGG" id="mfa:Mfla_2572"/>
<feature type="domain" description="Catalase core" evidence="6">
    <location>
        <begin position="27"/>
        <end position="332"/>
    </location>
</feature>
<dbReference type="InterPro" id="IPR024168">
    <property type="entry name" value="Catalase_SrpA-type_pred"/>
</dbReference>
<keyword evidence="5" id="KW-0732">Signal</keyword>
<dbReference type="PANTHER" id="PTHR11465:SF62">
    <property type="entry name" value="CATALASE T"/>
    <property type="match status" value="1"/>
</dbReference>
<feature type="chain" id="PRO_5004189770" description="Catalase-related peroxidase" evidence="5">
    <location>
        <begin position="24"/>
        <end position="332"/>
    </location>
</feature>
<dbReference type="HOGENOM" id="CLU_045961_0_0_4"/>
<evidence type="ECO:0000259" key="6">
    <source>
        <dbReference type="SMART" id="SM01060"/>
    </source>
</evidence>
<keyword evidence="8" id="KW-1185">Reference proteome</keyword>
<dbReference type="PROSITE" id="PS51402">
    <property type="entry name" value="CATALASE_3"/>
    <property type="match status" value="1"/>
</dbReference>
<evidence type="ECO:0000256" key="2">
    <source>
        <dbReference type="PIRNR" id="PIRNR000296"/>
    </source>
</evidence>
<evidence type="ECO:0000256" key="3">
    <source>
        <dbReference type="PIRSR" id="PIRSR000296-1"/>
    </source>
</evidence>
<dbReference type="GO" id="GO:0046872">
    <property type="term" value="F:metal ion binding"/>
    <property type="evidence" value="ECO:0007669"/>
    <property type="project" value="UniProtKB-KW"/>
</dbReference>
<dbReference type="PIRSF" id="PIRSF000296">
    <property type="entry name" value="SrpA"/>
    <property type="match status" value="1"/>
</dbReference>
<dbReference type="Gene3D" id="1.20.1280.120">
    <property type="match status" value="1"/>
</dbReference>
<dbReference type="GO" id="GO:0005737">
    <property type="term" value="C:cytoplasm"/>
    <property type="evidence" value="ECO:0007669"/>
    <property type="project" value="TreeGrafter"/>
</dbReference>
<comment type="similarity">
    <text evidence="2">Belongs to the catalase family.</text>
</comment>
<comment type="cofactor">
    <cofactor evidence="2">
        <name>heme</name>
        <dbReference type="ChEBI" id="CHEBI:30413"/>
    </cofactor>
</comment>
<feature type="active site" evidence="3">
    <location>
        <position position="53"/>
    </location>
</feature>
<dbReference type="InterPro" id="IPR011614">
    <property type="entry name" value="Catalase_core"/>
</dbReference>
<dbReference type="Proteomes" id="UP000002440">
    <property type="component" value="Chromosome"/>
</dbReference>
<dbReference type="AlphaFoldDB" id="Q1GY50"/>
<dbReference type="Pfam" id="PF00199">
    <property type="entry name" value="Catalase"/>
    <property type="match status" value="1"/>
</dbReference>
<dbReference type="EMBL" id="CP000284">
    <property type="protein sequence ID" value="ABE50837.1"/>
    <property type="molecule type" value="Genomic_DNA"/>
</dbReference>
<dbReference type="GO" id="GO:0004096">
    <property type="term" value="F:catalase activity"/>
    <property type="evidence" value="ECO:0007669"/>
    <property type="project" value="InterPro"/>
</dbReference>
<keyword evidence="2 4" id="KW-0479">Metal-binding</keyword>
<keyword evidence="2" id="KW-0560">Oxidoreductase</keyword>
<evidence type="ECO:0000256" key="5">
    <source>
        <dbReference type="SAM" id="SignalP"/>
    </source>
</evidence>
<dbReference type="InterPro" id="IPR018028">
    <property type="entry name" value="Catalase"/>
</dbReference>
<dbReference type="PANTHER" id="PTHR11465">
    <property type="entry name" value="CATALASE"/>
    <property type="match status" value="1"/>
</dbReference>
<feature type="signal peptide" evidence="5">
    <location>
        <begin position="1"/>
        <end position="23"/>
    </location>
</feature>
<reference evidence="7 8" key="1">
    <citation type="submission" date="2006-03" db="EMBL/GenBank/DDBJ databases">
        <title>Complete sequence of Methylobacillus flagellatus KT.</title>
        <authorList>
            <consortium name="US DOE Joint Genome Institute"/>
            <person name="Copeland A."/>
            <person name="Lucas S."/>
            <person name="Lapidus A."/>
            <person name="Barry K."/>
            <person name="Detter J.C."/>
            <person name="Glavina del Rio T."/>
            <person name="Hammon N."/>
            <person name="Israni S."/>
            <person name="Dalin E."/>
            <person name="Tice H."/>
            <person name="Pitluck S."/>
            <person name="Brettin T."/>
            <person name="Bruce D."/>
            <person name="Han C."/>
            <person name="Tapia R."/>
            <person name="Saunders E."/>
            <person name="Gilna P."/>
            <person name="Schmutz J."/>
            <person name="Larimer F."/>
            <person name="Land M."/>
            <person name="Kyrpides N."/>
            <person name="Anderson I."/>
            <person name="Richardson P."/>
        </authorList>
    </citation>
    <scope>NUCLEOTIDE SEQUENCE [LARGE SCALE GENOMIC DNA]</scope>
    <source>
        <strain evidence="8">KT / ATCC 51484 / DSM 6875</strain>
    </source>
</reference>
<accession>Q1GY50</accession>
<dbReference type="GO" id="GO:0042744">
    <property type="term" value="P:hydrogen peroxide catabolic process"/>
    <property type="evidence" value="ECO:0007669"/>
    <property type="project" value="TreeGrafter"/>
</dbReference>
<dbReference type="GO" id="GO:0042542">
    <property type="term" value="P:response to hydrogen peroxide"/>
    <property type="evidence" value="ECO:0007669"/>
    <property type="project" value="TreeGrafter"/>
</dbReference>
<evidence type="ECO:0000256" key="4">
    <source>
        <dbReference type="PIRSR" id="PIRSR000296-2"/>
    </source>
</evidence>
<dbReference type="RefSeq" id="WP_011480790.1">
    <property type="nucleotide sequence ID" value="NC_007947.1"/>
</dbReference>
<dbReference type="CDD" id="cd08153">
    <property type="entry name" value="srpA_like"/>
    <property type="match status" value="1"/>
</dbReference>
<dbReference type="EC" id="1.11.1.-" evidence="2"/>
<keyword evidence="2 4" id="KW-0349">Heme</keyword>
<dbReference type="InterPro" id="IPR020835">
    <property type="entry name" value="Catalase_sf"/>
</dbReference>
<organism evidence="7 8">
    <name type="scientific">Methylobacillus flagellatus (strain ATCC 51484 / DSM 6875 / VKM B-1610 / KT)</name>
    <dbReference type="NCBI Taxonomy" id="265072"/>
    <lineage>
        <taxon>Bacteria</taxon>
        <taxon>Pseudomonadati</taxon>
        <taxon>Pseudomonadota</taxon>
        <taxon>Betaproteobacteria</taxon>
        <taxon>Nitrosomonadales</taxon>
        <taxon>Methylophilaceae</taxon>
        <taxon>Methylobacillus</taxon>
    </lineage>
</organism>
<keyword evidence="2" id="KW-0575">Peroxidase</keyword>
<dbReference type="PRINTS" id="PR00067">
    <property type="entry name" value="CATALASE"/>
</dbReference>